<sequence length="323" mass="36880">MLAAESLLMSILLANSLAIKLAYDPIDYGKYSATYEMGFMDAAIAIVEVDMLADQPGVGVPTLRGLGVAFDYNRIITSYNSMRPFVLTEGSFEKAYAVVLKGRSFSTHNRTYHHDLAVYKIVCGRQPIYVDNIPDHLWFDKINQTSPYHDLFVLRIDGNLTRKTNAYSHKNPYKEGQYYAIDDFKQSLDGLYLNMVSPVKKFYGKINFGFYYYVPNKKQHEVEISTSTLKVDIGRCLFAIPRIWGYFLCIEYSVYYRFLSGAILLLNGEVIGIGSFQYFAEATNRILVFTDVRPYRFNLFYACTELETSGTAENPLKKKIGKT</sequence>
<evidence type="ECO:0000313" key="3">
    <source>
        <dbReference type="RefSeq" id="XP_035436845.1"/>
    </source>
</evidence>
<dbReference type="AlphaFoldDB" id="A0A9R0D1F7"/>
<dbReference type="GeneID" id="118267142"/>
<name>A0A9R0D1F7_SPOFR</name>
<keyword evidence="2" id="KW-1185">Reference proteome</keyword>
<accession>A0A9R0D1F7</accession>
<protein>
    <submittedName>
        <fullName evidence="3">Uncharacterized protein LOC118267142</fullName>
    </submittedName>
</protein>
<dbReference type="OrthoDB" id="7422719at2759"/>
<feature type="signal peptide" evidence="1">
    <location>
        <begin position="1"/>
        <end position="18"/>
    </location>
</feature>
<dbReference type="Proteomes" id="UP000829999">
    <property type="component" value="Chromosome 23"/>
</dbReference>
<gene>
    <name evidence="3" type="primary">LOC118267142</name>
</gene>
<proteinExistence type="predicted"/>
<keyword evidence="1" id="KW-0732">Signal</keyword>
<organism evidence="2 3">
    <name type="scientific">Spodoptera frugiperda</name>
    <name type="common">Fall armyworm</name>
    <dbReference type="NCBI Taxonomy" id="7108"/>
    <lineage>
        <taxon>Eukaryota</taxon>
        <taxon>Metazoa</taxon>
        <taxon>Ecdysozoa</taxon>
        <taxon>Arthropoda</taxon>
        <taxon>Hexapoda</taxon>
        <taxon>Insecta</taxon>
        <taxon>Pterygota</taxon>
        <taxon>Neoptera</taxon>
        <taxon>Endopterygota</taxon>
        <taxon>Lepidoptera</taxon>
        <taxon>Glossata</taxon>
        <taxon>Ditrysia</taxon>
        <taxon>Noctuoidea</taxon>
        <taxon>Noctuidae</taxon>
        <taxon>Amphipyrinae</taxon>
        <taxon>Spodoptera</taxon>
    </lineage>
</organism>
<evidence type="ECO:0000313" key="2">
    <source>
        <dbReference type="Proteomes" id="UP000829999"/>
    </source>
</evidence>
<dbReference type="RefSeq" id="XP_035436845.1">
    <property type="nucleotide sequence ID" value="XM_035580952.2"/>
</dbReference>
<feature type="chain" id="PRO_5040268178" evidence="1">
    <location>
        <begin position="19"/>
        <end position="323"/>
    </location>
</feature>
<reference evidence="3" key="1">
    <citation type="submission" date="2025-08" db="UniProtKB">
        <authorList>
            <consortium name="RefSeq"/>
        </authorList>
    </citation>
    <scope>IDENTIFICATION</scope>
    <source>
        <tissue evidence="3">Whole larval tissue</tissue>
    </source>
</reference>
<evidence type="ECO:0000256" key="1">
    <source>
        <dbReference type="SAM" id="SignalP"/>
    </source>
</evidence>